<evidence type="ECO:0000256" key="1">
    <source>
        <dbReference type="SAM" id="MobiDB-lite"/>
    </source>
</evidence>
<evidence type="ECO:0000313" key="3">
    <source>
        <dbReference type="Proteomes" id="UP000265882"/>
    </source>
</evidence>
<feature type="region of interest" description="Disordered" evidence="1">
    <location>
        <begin position="49"/>
        <end position="78"/>
    </location>
</feature>
<gene>
    <name evidence="2" type="ORF">C4520_13555</name>
</gene>
<dbReference type="Proteomes" id="UP000265882">
    <property type="component" value="Unassembled WGS sequence"/>
</dbReference>
<accession>A0A3A4NII0</accession>
<organism evidence="2 3">
    <name type="scientific">Abyssobacteria bacterium (strain SURF_5)</name>
    <dbReference type="NCBI Taxonomy" id="2093360"/>
    <lineage>
        <taxon>Bacteria</taxon>
        <taxon>Pseudomonadati</taxon>
        <taxon>Candidatus Hydrogenedentota</taxon>
        <taxon>Candidatus Abyssobacteria</taxon>
    </lineage>
</organism>
<comment type="caution">
    <text evidence="2">The sequence shown here is derived from an EMBL/GenBank/DDBJ whole genome shotgun (WGS) entry which is preliminary data.</text>
</comment>
<proteinExistence type="predicted"/>
<sequence length="123" mass="13286">MQQKKSSLSQRNDIRKGAQAGRYGDLRLLALCTGILLLCAAGVLFRGAAAPQRDDVRSSPASVDSGLAEREAPVQQSSVEAADEYAFEQAPDAPLAIQASPERRDAGIQNMIEQMPRNETIIF</sequence>
<evidence type="ECO:0000313" key="2">
    <source>
        <dbReference type="EMBL" id="RJP18972.1"/>
    </source>
</evidence>
<dbReference type="AlphaFoldDB" id="A0A3A4NII0"/>
<protein>
    <submittedName>
        <fullName evidence="2">Uncharacterized protein</fullName>
    </submittedName>
</protein>
<name>A0A3A4NII0_ABYX5</name>
<reference evidence="2 3" key="1">
    <citation type="journal article" date="2017" name="ISME J.">
        <title>Energy and carbon metabolisms in a deep terrestrial subsurface fluid microbial community.</title>
        <authorList>
            <person name="Momper L."/>
            <person name="Jungbluth S.P."/>
            <person name="Lee M.D."/>
            <person name="Amend J.P."/>
        </authorList>
    </citation>
    <scope>NUCLEOTIDE SEQUENCE [LARGE SCALE GENOMIC DNA]</scope>
    <source>
        <strain evidence="2">SURF_5</strain>
    </source>
</reference>
<dbReference type="EMBL" id="QZKU01000094">
    <property type="protein sequence ID" value="RJP18972.1"/>
    <property type="molecule type" value="Genomic_DNA"/>
</dbReference>